<dbReference type="InterPro" id="IPR013406">
    <property type="entry name" value="CHP02574_addiction_mod"/>
</dbReference>
<organism evidence="1 2">
    <name type="scientific">Handelsmanbacteria sp. (strain RIFCSPLOWO2_12_FULL_64_10)</name>
    <dbReference type="NCBI Taxonomy" id="1817868"/>
    <lineage>
        <taxon>Bacteria</taxon>
        <taxon>Candidatus Handelsmaniibacteriota</taxon>
    </lineage>
</organism>
<reference evidence="1 2" key="1">
    <citation type="journal article" date="2016" name="Nat. Commun.">
        <title>Thousands of microbial genomes shed light on interconnected biogeochemical processes in an aquifer system.</title>
        <authorList>
            <person name="Anantharaman K."/>
            <person name="Brown C.T."/>
            <person name="Hug L.A."/>
            <person name="Sharon I."/>
            <person name="Castelle C.J."/>
            <person name="Probst A.J."/>
            <person name="Thomas B.C."/>
            <person name="Singh A."/>
            <person name="Wilkins M.J."/>
            <person name="Karaoz U."/>
            <person name="Brodie E.L."/>
            <person name="Williams K.H."/>
            <person name="Hubbard S.S."/>
            <person name="Banfield J.F."/>
        </authorList>
    </citation>
    <scope>NUCLEOTIDE SEQUENCE [LARGE SCALE GENOMIC DNA]</scope>
    <source>
        <strain evidence="2">RIFCSPLOWO2_12_FULL_64_10</strain>
    </source>
</reference>
<protein>
    <recommendedName>
        <fullName evidence="3">Addiction module component, family protein</fullName>
    </recommendedName>
</protein>
<comment type="caution">
    <text evidence="1">The sequence shown here is derived from an EMBL/GenBank/DDBJ whole genome shotgun (WGS) entry which is preliminary data.</text>
</comment>
<name>A0A1F6D3H8_HANXR</name>
<gene>
    <name evidence="1" type="ORF">A3F84_16775</name>
</gene>
<dbReference type="Proteomes" id="UP000178606">
    <property type="component" value="Unassembled WGS sequence"/>
</dbReference>
<evidence type="ECO:0000313" key="1">
    <source>
        <dbReference type="EMBL" id="OGG55572.1"/>
    </source>
</evidence>
<accession>A0A1F6D3H8</accession>
<dbReference type="AlphaFoldDB" id="A0A1F6D3H8"/>
<dbReference type="EMBL" id="MFKF01000071">
    <property type="protein sequence ID" value="OGG55572.1"/>
    <property type="molecule type" value="Genomic_DNA"/>
</dbReference>
<proteinExistence type="predicted"/>
<dbReference type="Pfam" id="PF09720">
    <property type="entry name" value="Unstab_antitox"/>
    <property type="match status" value="1"/>
</dbReference>
<evidence type="ECO:0008006" key="3">
    <source>
        <dbReference type="Google" id="ProtNLM"/>
    </source>
</evidence>
<sequence>MTHHTNQLFEEALKLPPEARAALAGTLIESLEEPVDEGAEEAWAAEIQRRLDELDAGALKAVSWPEARRRILGN</sequence>
<dbReference type="NCBIfam" id="TIGR02574">
    <property type="entry name" value="stabl_TIGR02574"/>
    <property type="match status" value="1"/>
</dbReference>
<evidence type="ECO:0000313" key="2">
    <source>
        <dbReference type="Proteomes" id="UP000178606"/>
    </source>
</evidence>